<gene>
    <name evidence="5" type="ORF">H9789_05740</name>
</gene>
<dbReference type="AlphaFoldDB" id="A0A9E2P2H6"/>
<feature type="transmembrane region" description="Helical" evidence="4">
    <location>
        <begin position="289"/>
        <end position="309"/>
    </location>
</feature>
<feature type="transmembrane region" description="Helical" evidence="4">
    <location>
        <begin position="81"/>
        <end position="100"/>
    </location>
</feature>
<dbReference type="PANTHER" id="PTHR23531">
    <property type="entry name" value="QUINOLENE RESISTANCE PROTEIN NORA"/>
    <property type="match status" value="1"/>
</dbReference>
<evidence type="ECO:0000313" key="5">
    <source>
        <dbReference type="EMBL" id="MBU3853310.1"/>
    </source>
</evidence>
<dbReference type="Pfam" id="PF07690">
    <property type="entry name" value="MFS_1"/>
    <property type="match status" value="1"/>
</dbReference>
<evidence type="ECO:0000256" key="1">
    <source>
        <dbReference type="ARBA" id="ARBA00022692"/>
    </source>
</evidence>
<keyword evidence="3 4" id="KW-0472">Membrane</keyword>
<dbReference type="InterPro" id="IPR011701">
    <property type="entry name" value="MFS"/>
</dbReference>
<dbReference type="EMBL" id="JAHLFU010000118">
    <property type="protein sequence ID" value="MBU3853310.1"/>
    <property type="molecule type" value="Genomic_DNA"/>
</dbReference>
<reference evidence="5" key="1">
    <citation type="journal article" date="2021" name="PeerJ">
        <title>Extensive microbial diversity within the chicken gut microbiome revealed by metagenomics and culture.</title>
        <authorList>
            <person name="Gilroy R."/>
            <person name="Ravi A."/>
            <person name="Getino M."/>
            <person name="Pursley I."/>
            <person name="Horton D.L."/>
            <person name="Alikhan N.F."/>
            <person name="Baker D."/>
            <person name="Gharbi K."/>
            <person name="Hall N."/>
            <person name="Watson M."/>
            <person name="Adriaenssens E.M."/>
            <person name="Foster-Nyarko E."/>
            <person name="Jarju S."/>
            <person name="Secka A."/>
            <person name="Antonio M."/>
            <person name="Oren A."/>
            <person name="Chaudhuri R.R."/>
            <person name="La Ragione R."/>
            <person name="Hildebrand F."/>
            <person name="Pallen M.J."/>
        </authorList>
    </citation>
    <scope>NUCLEOTIDE SEQUENCE</scope>
    <source>
        <strain evidence="5">G3-2149</strain>
    </source>
</reference>
<accession>A0A9E2P2H6</accession>
<evidence type="ECO:0000256" key="2">
    <source>
        <dbReference type="ARBA" id="ARBA00022989"/>
    </source>
</evidence>
<reference evidence="5" key="2">
    <citation type="submission" date="2021-04" db="EMBL/GenBank/DDBJ databases">
        <authorList>
            <person name="Gilroy R."/>
        </authorList>
    </citation>
    <scope>NUCLEOTIDE SEQUENCE</scope>
    <source>
        <strain evidence="5">G3-2149</strain>
    </source>
</reference>
<dbReference type="InterPro" id="IPR052714">
    <property type="entry name" value="MFS_Exporter"/>
</dbReference>
<dbReference type="GO" id="GO:0022857">
    <property type="term" value="F:transmembrane transporter activity"/>
    <property type="evidence" value="ECO:0007669"/>
    <property type="project" value="InterPro"/>
</dbReference>
<organism evidence="5 6">
    <name type="scientific">Candidatus Paraprevotella stercoravium</name>
    <dbReference type="NCBI Taxonomy" id="2838725"/>
    <lineage>
        <taxon>Bacteria</taxon>
        <taxon>Pseudomonadati</taxon>
        <taxon>Bacteroidota</taxon>
        <taxon>Bacteroidia</taxon>
        <taxon>Bacteroidales</taxon>
        <taxon>Prevotellaceae</taxon>
        <taxon>Paraprevotella</taxon>
    </lineage>
</organism>
<feature type="transmembrane region" description="Helical" evidence="4">
    <location>
        <begin position="236"/>
        <end position="257"/>
    </location>
</feature>
<keyword evidence="1 4" id="KW-0812">Transmembrane</keyword>
<feature type="transmembrane region" description="Helical" evidence="4">
    <location>
        <begin position="329"/>
        <end position="346"/>
    </location>
</feature>
<feature type="transmembrane region" description="Helical" evidence="4">
    <location>
        <begin position="12"/>
        <end position="33"/>
    </location>
</feature>
<dbReference type="SUPFAM" id="SSF103473">
    <property type="entry name" value="MFS general substrate transporter"/>
    <property type="match status" value="1"/>
</dbReference>
<sequence length="384" mass="44172">MADLQNNPSLWKSSFVTILVVNLLTGIAMYGLLLTEPWVIGRYFQENLSVAGAVVSVFGAGIFLFGPFANYWLDRYKRKSVVLWAQFFMLLFTVATLYRLPEWIYIAARFIQGSAYGLFQIALGSTLLIDLTYTKKRTEAAYWYYWFTRLALALGPMAALLLNFFFDWENVIWLPASLLLLSWLLILQLHVPFRTPLEPKCFSLDRFWLSRGKILFFTLVPVSFLLGLLLPRNYTVYFYGWLFLGFLLSQSVHYFFFRKKDSRMLMLLGFLSLIVVYIINVLVPDPDVIPFTGLFAGFGGGLLTSRYLIYFMRVAEHCERGTAQSSYMLAWESGLCLGMLGSSLLLPQNAQVVYWIGLAVALILTVFYFAKVHCWFLTHCRKGM</sequence>
<proteinExistence type="predicted"/>
<feature type="transmembrane region" description="Helical" evidence="4">
    <location>
        <begin position="143"/>
        <end position="166"/>
    </location>
</feature>
<feature type="transmembrane region" description="Helical" evidence="4">
    <location>
        <begin position="352"/>
        <end position="378"/>
    </location>
</feature>
<feature type="transmembrane region" description="Helical" evidence="4">
    <location>
        <begin position="106"/>
        <end position="131"/>
    </location>
</feature>
<feature type="transmembrane region" description="Helical" evidence="4">
    <location>
        <begin position="172"/>
        <end position="193"/>
    </location>
</feature>
<dbReference type="InterPro" id="IPR036259">
    <property type="entry name" value="MFS_trans_sf"/>
</dbReference>
<dbReference type="Gene3D" id="1.20.1250.20">
    <property type="entry name" value="MFS general substrate transporter like domains"/>
    <property type="match status" value="1"/>
</dbReference>
<feature type="transmembrane region" description="Helical" evidence="4">
    <location>
        <begin position="264"/>
        <end position="283"/>
    </location>
</feature>
<evidence type="ECO:0000256" key="3">
    <source>
        <dbReference type="ARBA" id="ARBA00023136"/>
    </source>
</evidence>
<evidence type="ECO:0000313" key="6">
    <source>
        <dbReference type="Proteomes" id="UP000823865"/>
    </source>
</evidence>
<evidence type="ECO:0000256" key="4">
    <source>
        <dbReference type="SAM" id="Phobius"/>
    </source>
</evidence>
<comment type="caution">
    <text evidence="5">The sequence shown here is derived from an EMBL/GenBank/DDBJ whole genome shotgun (WGS) entry which is preliminary data.</text>
</comment>
<protein>
    <submittedName>
        <fullName evidence="5">MFS transporter</fullName>
    </submittedName>
</protein>
<name>A0A9E2P2H6_9BACT</name>
<keyword evidence="2 4" id="KW-1133">Transmembrane helix</keyword>
<feature type="transmembrane region" description="Helical" evidence="4">
    <location>
        <begin position="214"/>
        <end position="230"/>
    </location>
</feature>
<dbReference type="Proteomes" id="UP000823865">
    <property type="component" value="Unassembled WGS sequence"/>
</dbReference>
<dbReference type="PANTHER" id="PTHR23531:SF1">
    <property type="entry name" value="QUINOLENE RESISTANCE PROTEIN NORA"/>
    <property type="match status" value="1"/>
</dbReference>
<feature type="transmembrane region" description="Helical" evidence="4">
    <location>
        <begin position="48"/>
        <end position="69"/>
    </location>
</feature>